<dbReference type="Pfam" id="PF01582">
    <property type="entry name" value="TIR"/>
    <property type="match status" value="1"/>
</dbReference>
<evidence type="ECO:0000313" key="3">
    <source>
        <dbReference type="Proteomes" id="UP001280121"/>
    </source>
</evidence>
<dbReference type="Gene3D" id="3.80.10.10">
    <property type="entry name" value="Ribonuclease Inhibitor"/>
    <property type="match status" value="2"/>
</dbReference>
<comment type="caution">
    <text evidence="2">The sequence shown here is derived from an EMBL/GenBank/DDBJ whole genome shotgun (WGS) entry which is preliminary data.</text>
</comment>
<evidence type="ECO:0000313" key="2">
    <source>
        <dbReference type="EMBL" id="KAK2642888.1"/>
    </source>
</evidence>
<name>A0AAD9WUE0_9ROSI</name>
<dbReference type="Gene3D" id="3.40.50.10140">
    <property type="entry name" value="Toll/interleukin-1 receptor homology (TIR) domain"/>
    <property type="match status" value="1"/>
</dbReference>
<proteinExistence type="predicted"/>
<dbReference type="InterPro" id="IPR044974">
    <property type="entry name" value="Disease_R_plants"/>
</dbReference>
<dbReference type="SMART" id="SM00255">
    <property type="entry name" value="TIR"/>
    <property type="match status" value="1"/>
</dbReference>
<feature type="domain" description="TIR" evidence="1">
    <location>
        <begin position="1"/>
        <end position="154"/>
    </location>
</feature>
<dbReference type="PROSITE" id="PS50104">
    <property type="entry name" value="TIR"/>
    <property type="match status" value="1"/>
</dbReference>
<reference evidence="2" key="1">
    <citation type="journal article" date="2023" name="Plant J.">
        <title>Genome sequences and population genomics provide insights into the demographic history, inbreeding, and mutation load of two 'living fossil' tree species of Dipteronia.</title>
        <authorList>
            <person name="Feng Y."/>
            <person name="Comes H.P."/>
            <person name="Chen J."/>
            <person name="Zhu S."/>
            <person name="Lu R."/>
            <person name="Zhang X."/>
            <person name="Li P."/>
            <person name="Qiu J."/>
            <person name="Olsen K.M."/>
            <person name="Qiu Y."/>
        </authorList>
    </citation>
    <scope>NUCLEOTIDE SEQUENCE</scope>
    <source>
        <strain evidence="2">KIB01</strain>
    </source>
</reference>
<dbReference type="AlphaFoldDB" id="A0AAD9WUE0"/>
<organism evidence="2 3">
    <name type="scientific">Dipteronia dyeriana</name>
    <dbReference type="NCBI Taxonomy" id="168575"/>
    <lineage>
        <taxon>Eukaryota</taxon>
        <taxon>Viridiplantae</taxon>
        <taxon>Streptophyta</taxon>
        <taxon>Embryophyta</taxon>
        <taxon>Tracheophyta</taxon>
        <taxon>Spermatophyta</taxon>
        <taxon>Magnoliopsida</taxon>
        <taxon>eudicotyledons</taxon>
        <taxon>Gunneridae</taxon>
        <taxon>Pentapetalae</taxon>
        <taxon>rosids</taxon>
        <taxon>malvids</taxon>
        <taxon>Sapindales</taxon>
        <taxon>Sapindaceae</taxon>
        <taxon>Hippocastanoideae</taxon>
        <taxon>Acereae</taxon>
        <taxon>Dipteronia</taxon>
    </lineage>
</organism>
<dbReference type="InterPro" id="IPR032675">
    <property type="entry name" value="LRR_dom_sf"/>
</dbReference>
<dbReference type="SUPFAM" id="SSF52540">
    <property type="entry name" value="P-loop containing nucleoside triphosphate hydrolases"/>
    <property type="match status" value="1"/>
</dbReference>
<dbReference type="InterPro" id="IPR035897">
    <property type="entry name" value="Toll_tir_struct_dom_sf"/>
</dbReference>
<evidence type="ECO:0000259" key="1">
    <source>
        <dbReference type="PROSITE" id="PS50104"/>
    </source>
</evidence>
<accession>A0AAD9WUE0</accession>
<dbReference type="PANTHER" id="PTHR11017:SF479">
    <property type="entry name" value="DISEASE RESISTANCE PROTEIN (TIR-NBS-LRR CLASS) FAMILY"/>
    <property type="match status" value="1"/>
</dbReference>
<dbReference type="EMBL" id="JANJYI010000007">
    <property type="protein sequence ID" value="KAK2642888.1"/>
    <property type="molecule type" value="Genomic_DNA"/>
</dbReference>
<dbReference type="Gene3D" id="3.40.50.300">
    <property type="entry name" value="P-loop containing nucleotide triphosphate hydrolases"/>
    <property type="match status" value="1"/>
</dbReference>
<protein>
    <recommendedName>
        <fullName evidence="1">TIR domain-containing protein</fullName>
    </recommendedName>
</protein>
<dbReference type="Proteomes" id="UP001280121">
    <property type="component" value="Unassembled WGS sequence"/>
</dbReference>
<dbReference type="InterPro" id="IPR000157">
    <property type="entry name" value="TIR_dom"/>
</dbReference>
<sequence>MREYENWKAKRRKKEMKTREDETCVQNYQLIKGDEISPSLLTAIEESRISIVFFSKDYASSTWCLQELVRILECSQIVIPVFHGINPSDVRKQTGTFQDAFAKHEQVFGYKSEKLQRWRTALTKAANLSGWDSSIIRVEYVLVNRIVKDVLGKLEYLSSITKLVGIESIVNFIESSLCTGSNDFRSLGICGIGSIGKTILAKAVYNKIACQFEGSYFIDNVRPRLEAYGRFRRLANGFLYMLLGGGNVNELFHDEAFSRYAFKQNHPPVEYMEQSNKMVSHTGRVPLALTVLGSMLREREKPEWETVLSKITSIIDSQTYDVLKLSYDELGSMEKELFPDIACFFYHEDIYGVLKENTGTGAVEGISLDMSKIRNIQLDPGAFSKMTNLSFLKFYSSANEMNSKVHLVQDTELPSRRLSYFFWHAYPLKSLPSNFYTEKLRVLHLPCSNLEQLSDAGYDMSILLVHIFLSYILYIKSLISEGCTSLLEIPSSIRYLDKLITLNLRDCKSLKSFPTYIYLKSLKILILSGCSNLNKFPGMLGNVRQLTCLPNGICKLKCLEELNLTGCSKLGRLPHDLGNLKPLKKLKVSGTGVREVPPSIACSIKSGTLSFERCQGQELMGLQLSSLSRLYDMTNLVLRGGCNIKELPESLGSLSSIKMLSLCRNNFESIPESIIKLSNLILLNISYCERLKSLPILPRDLKLVAHNCTSLEAFSGLTVPFTHRPYTLITYLA</sequence>
<dbReference type="GO" id="GO:0007165">
    <property type="term" value="P:signal transduction"/>
    <property type="evidence" value="ECO:0007669"/>
    <property type="project" value="InterPro"/>
</dbReference>
<dbReference type="PANTHER" id="PTHR11017">
    <property type="entry name" value="LEUCINE-RICH REPEAT-CONTAINING PROTEIN"/>
    <property type="match status" value="1"/>
</dbReference>
<keyword evidence="3" id="KW-1185">Reference proteome</keyword>
<dbReference type="GO" id="GO:0006952">
    <property type="term" value="P:defense response"/>
    <property type="evidence" value="ECO:0007669"/>
    <property type="project" value="InterPro"/>
</dbReference>
<gene>
    <name evidence="2" type="ORF">Ddye_024651</name>
</gene>
<dbReference type="SUPFAM" id="SSF52058">
    <property type="entry name" value="L domain-like"/>
    <property type="match status" value="1"/>
</dbReference>
<dbReference type="SUPFAM" id="SSF52200">
    <property type="entry name" value="Toll/Interleukin receptor TIR domain"/>
    <property type="match status" value="1"/>
</dbReference>
<dbReference type="InterPro" id="IPR042197">
    <property type="entry name" value="Apaf_helical"/>
</dbReference>
<dbReference type="InterPro" id="IPR027417">
    <property type="entry name" value="P-loop_NTPase"/>
</dbReference>
<dbReference type="PRINTS" id="PR00364">
    <property type="entry name" value="DISEASERSIST"/>
</dbReference>
<dbReference type="Gene3D" id="1.10.8.430">
    <property type="entry name" value="Helical domain of apoptotic protease-activating factors"/>
    <property type="match status" value="1"/>
</dbReference>